<evidence type="ECO:0000256" key="4">
    <source>
        <dbReference type="ARBA" id="ARBA00022603"/>
    </source>
</evidence>
<organism evidence="11 12">
    <name type="scientific">Demequina capsici</name>
    <dbReference type="NCBI Taxonomy" id="3075620"/>
    <lineage>
        <taxon>Bacteria</taxon>
        <taxon>Bacillati</taxon>
        <taxon>Actinomycetota</taxon>
        <taxon>Actinomycetes</taxon>
        <taxon>Micrococcales</taxon>
        <taxon>Demequinaceae</taxon>
        <taxon>Demequina</taxon>
    </lineage>
</organism>
<sequence length="188" mass="19355">MSTNNDGLVAAWAEMDSPLGALRVVATAEGLRSVAFVAPGEGLPRRPAAAPLAATGPRDDAHPFVAGALAALRAYFVGDCDAAQLPPLDLRGTPMQRDVWNALLQIPAGTTRTYQQIADAVGRPRAVRAIGAAVGANPVGVLVPCHRVIGAKGALTGYAGGLDRKRWLLAHEGAMLPIDVRGGALSRA</sequence>
<feature type="domain" description="Methylated-DNA-[protein]-cysteine S-methyltransferase DNA binding" evidence="10">
    <location>
        <begin position="94"/>
        <end position="174"/>
    </location>
</feature>
<dbReference type="InterPro" id="IPR036388">
    <property type="entry name" value="WH-like_DNA-bd_sf"/>
</dbReference>
<evidence type="ECO:0000256" key="6">
    <source>
        <dbReference type="ARBA" id="ARBA00022763"/>
    </source>
</evidence>
<dbReference type="EMBL" id="CP134879">
    <property type="protein sequence ID" value="WNM23207.1"/>
    <property type="molecule type" value="Genomic_DNA"/>
</dbReference>
<dbReference type="PANTHER" id="PTHR10815">
    <property type="entry name" value="METHYLATED-DNA--PROTEIN-CYSTEINE METHYLTRANSFERASE"/>
    <property type="match status" value="1"/>
</dbReference>
<dbReference type="InterPro" id="IPR036631">
    <property type="entry name" value="MGMT_N_sf"/>
</dbReference>
<keyword evidence="6 9" id="KW-0227">DNA damage</keyword>
<evidence type="ECO:0000259" key="10">
    <source>
        <dbReference type="Pfam" id="PF01035"/>
    </source>
</evidence>
<dbReference type="AlphaFoldDB" id="A0AA96F5L6"/>
<dbReference type="GO" id="GO:0003908">
    <property type="term" value="F:methylated-DNA-[protein]-cysteine S-methyltransferase activity"/>
    <property type="evidence" value="ECO:0007669"/>
    <property type="project" value="UniProtKB-UniRule"/>
</dbReference>
<evidence type="ECO:0000313" key="12">
    <source>
        <dbReference type="Proteomes" id="UP001304125"/>
    </source>
</evidence>
<dbReference type="FunFam" id="1.10.10.10:FF:000214">
    <property type="entry name" value="Methylated-DNA--protein-cysteine methyltransferase"/>
    <property type="match status" value="1"/>
</dbReference>
<dbReference type="InterPro" id="IPR023546">
    <property type="entry name" value="MGMT"/>
</dbReference>
<comment type="catalytic activity">
    <reaction evidence="1 9">
        <text>a 4-O-methyl-thymidine in DNA + L-cysteinyl-[protein] = a thymidine in DNA + S-methyl-L-cysteinyl-[protein]</text>
        <dbReference type="Rhea" id="RHEA:53428"/>
        <dbReference type="Rhea" id="RHEA-COMP:10131"/>
        <dbReference type="Rhea" id="RHEA-COMP:10132"/>
        <dbReference type="Rhea" id="RHEA-COMP:13555"/>
        <dbReference type="Rhea" id="RHEA-COMP:13556"/>
        <dbReference type="ChEBI" id="CHEBI:29950"/>
        <dbReference type="ChEBI" id="CHEBI:82612"/>
        <dbReference type="ChEBI" id="CHEBI:137386"/>
        <dbReference type="ChEBI" id="CHEBI:137387"/>
        <dbReference type="EC" id="2.1.1.63"/>
    </reaction>
</comment>
<dbReference type="HAMAP" id="MF_00772">
    <property type="entry name" value="OGT"/>
    <property type="match status" value="1"/>
</dbReference>
<keyword evidence="5 9" id="KW-0808">Transferase</keyword>
<comment type="subcellular location">
    <subcellularLocation>
        <location evidence="9">Cytoplasm</location>
    </subcellularLocation>
</comment>
<evidence type="ECO:0000256" key="1">
    <source>
        <dbReference type="ARBA" id="ARBA00001286"/>
    </source>
</evidence>
<dbReference type="SUPFAM" id="SSF53155">
    <property type="entry name" value="Methylated DNA-protein cysteine methyltransferase domain"/>
    <property type="match status" value="1"/>
</dbReference>
<dbReference type="SUPFAM" id="SSF46767">
    <property type="entry name" value="Methylated DNA-protein cysteine methyltransferase, C-terminal domain"/>
    <property type="match status" value="1"/>
</dbReference>
<dbReference type="InterPro" id="IPR001497">
    <property type="entry name" value="MethylDNA_cys_MeTrfase_AS"/>
</dbReference>
<dbReference type="Pfam" id="PF01035">
    <property type="entry name" value="DNA_binding_1"/>
    <property type="match status" value="1"/>
</dbReference>
<evidence type="ECO:0000313" key="11">
    <source>
        <dbReference type="EMBL" id="WNM23207.1"/>
    </source>
</evidence>
<comment type="similarity">
    <text evidence="2 9">Belongs to the MGMT family.</text>
</comment>
<proteinExistence type="inferred from homology"/>
<dbReference type="Proteomes" id="UP001304125">
    <property type="component" value="Chromosome"/>
</dbReference>
<evidence type="ECO:0000256" key="3">
    <source>
        <dbReference type="ARBA" id="ARBA00022490"/>
    </source>
</evidence>
<dbReference type="RefSeq" id="WP_313495940.1">
    <property type="nucleotide sequence ID" value="NZ_CP134879.1"/>
</dbReference>
<protein>
    <recommendedName>
        <fullName evidence="9">Methylated-DNA--protein-cysteine methyltransferase</fullName>
        <ecNumber evidence="9">2.1.1.63</ecNumber>
    </recommendedName>
    <alternativeName>
        <fullName evidence="9">6-O-methylguanine-DNA methyltransferase</fullName>
        <shortName evidence="9">MGMT</shortName>
    </alternativeName>
    <alternativeName>
        <fullName evidence="9">O-6-methylguanine-DNA-alkyltransferase</fullName>
    </alternativeName>
</protein>
<comment type="miscellaneous">
    <text evidence="9">This enzyme catalyzes only one turnover and therefore is not strictly catalytic. According to one definition, an enzyme is a biocatalyst that acts repeatedly and over many reaction cycles.</text>
</comment>
<dbReference type="PROSITE" id="PS00374">
    <property type="entry name" value="MGMT"/>
    <property type="match status" value="1"/>
</dbReference>
<dbReference type="InterPro" id="IPR014048">
    <property type="entry name" value="MethylDNA_cys_MeTrfase_DNA-bd"/>
</dbReference>
<dbReference type="EC" id="2.1.1.63" evidence="9"/>
<keyword evidence="3 9" id="KW-0963">Cytoplasm</keyword>
<name>A0AA96F5L6_9MICO</name>
<gene>
    <name evidence="11" type="ORF">RN606_07470</name>
</gene>
<dbReference type="PANTHER" id="PTHR10815:SF5">
    <property type="entry name" value="METHYLATED-DNA--PROTEIN-CYSTEINE METHYLTRANSFERASE"/>
    <property type="match status" value="1"/>
</dbReference>
<dbReference type="GO" id="GO:0005737">
    <property type="term" value="C:cytoplasm"/>
    <property type="evidence" value="ECO:0007669"/>
    <property type="project" value="UniProtKB-SubCell"/>
</dbReference>
<dbReference type="Gene3D" id="3.30.160.70">
    <property type="entry name" value="Methylated DNA-protein cysteine methyltransferase domain"/>
    <property type="match status" value="1"/>
</dbReference>
<reference evidence="11 12" key="1">
    <citation type="submission" date="2023-09" db="EMBL/GenBank/DDBJ databases">
        <title>Demequina sp. a novel bacteria isolated from Capsicum annuum.</title>
        <authorList>
            <person name="Humaira Z."/>
            <person name="Lee J."/>
            <person name="Cho D."/>
        </authorList>
    </citation>
    <scope>NUCLEOTIDE SEQUENCE [LARGE SCALE GENOMIC DNA]</scope>
    <source>
        <strain evidence="11 12">OYTSA14</strain>
    </source>
</reference>
<dbReference type="GO" id="GO:0032259">
    <property type="term" value="P:methylation"/>
    <property type="evidence" value="ECO:0007669"/>
    <property type="project" value="UniProtKB-KW"/>
</dbReference>
<comment type="function">
    <text evidence="9">Involved in the cellular defense against the biological effects of O6-methylguanine (O6-MeG) and O4-methylthymine (O4-MeT) in DNA. Repairs the methylated nucleobase in DNA by stoichiometrically transferring the methyl group to a cysteine residue in the enzyme. This is a suicide reaction: the enzyme is irreversibly inactivated.</text>
</comment>
<dbReference type="GO" id="GO:0006307">
    <property type="term" value="P:DNA alkylation repair"/>
    <property type="evidence" value="ECO:0007669"/>
    <property type="project" value="UniProtKB-UniRule"/>
</dbReference>
<evidence type="ECO:0000256" key="2">
    <source>
        <dbReference type="ARBA" id="ARBA00008711"/>
    </source>
</evidence>
<dbReference type="Gene3D" id="1.10.10.10">
    <property type="entry name" value="Winged helix-like DNA-binding domain superfamily/Winged helix DNA-binding domain"/>
    <property type="match status" value="1"/>
</dbReference>
<accession>A0AA96F5L6</accession>
<keyword evidence="12" id="KW-1185">Reference proteome</keyword>
<evidence type="ECO:0000256" key="9">
    <source>
        <dbReference type="HAMAP-Rule" id="MF_00772"/>
    </source>
</evidence>
<comment type="catalytic activity">
    <reaction evidence="8 9">
        <text>a 6-O-methyl-2'-deoxyguanosine in DNA + L-cysteinyl-[protein] = S-methyl-L-cysteinyl-[protein] + a 2'-deoxyguanosine in DNA</text>
        <dbReference type="Rhea" id="RHEA:24000"/>
        <dbReference type="Rhea" id="RHEA-COMP:10131"/>
        <dbReference type="Rhea" id="RHEA-COMP:10132"/>
        <dbReference type="Rhea" id="RHEA-COMP:11367"/>
        <dbReference type="Rhea" id="RHEA-COMP:11368"/>
        <dbReference type="ChEBI" id="CHEBI:29950"/>
        <dbReference type="ChEBI" id="CHEBI:82612"/>
        <dbReference type="ChEBI" id="CHEBI:85445"/>
        <dbReference type="ChEBI" id="CHEBI:85448"/>
        <dbReference type="EC" id="2.1.1.63"/>
    </reaction>
</comment>
<keyword evidence="4 9" id="KW-0489">Methyltransferase</keyword>
<dbReference type="InterPro" id="IPR036217">
    <property type="entry name" value="MethylDNA_cys_MeTrfase_DNAb"/>
</dbReference>
<evidence type="ECO:0000256" key="5">
    <source>
        <dbReference type="ARBA" id="ARBA00022679"/>
    </source>
</evidence>
<evidence type="ECO:0000256" key="8">
    <source>
        <dbReference type="ARBA" id="ARBA00049348"/>
    </source>
</evidence>
<keyword evidence="7 9" id="KW-0234">DNA repair</keyword>
<feature type="active site" description="Nucleophile; methyl group acceptor" evidence="9">
    <location>
        <position position="145"/>
    </location>
</feature>
<evidence type="ECO:0000256" key="7">
    <source>
        <dbReference type="ARBA" id="ARBA00023204"/>
    </source>
</evidence>
<dbReference type="NCBIfam" id="TIGR00589">
    <property type="entry name" value="ogt"/>
    <property type="match status" value="1"/>
</dbReference>
<dbReference type="CDD" id="cd06445">
    <property type="entry name" value="ATase"/>
    <property type="match status" value="1"/>
</dbReference>